<proteinExistence type="predicted"/>
<feature type="transmembrane region" description="Helical" evidence="1">
    <location>
        <begin position="31"/>
        <end position="50"/>
    </location>
</feature>
<reference evidence="2 3" key="1">
    <citation type="submission" date="2016-10" db="EMBL/GenBank/DDBJ databases">
        <authorList>
            <person name="de Groot N.N."/>
        </authorList>
    </citation>
    <scope>NUCLEOTIDE SEQUENCE [LARGE SCALE GENOMIC DNA]</scope>
    <source>
        <strain evidence="2 3">DSM 22788</strain>
    </source>
</reference>
<dbReference type="Proteomes" id="UP000182690">
    <property type="component" value="Unassembled WGS sequence"/>
</dbReference>
<dbReference type="eggNOG" id="ENOG50339JV">
    <property type="taxonomic scope" value="Bacteria"/>
</dbReference>
<dbReference type="STRING" id="1079994.SAMN04488565_0725"/>
<organism evidence="2 3">
    <name type="scientific">Leucobacter chromiiresistens</name>
    <dbReference type="NCBI Taxonomy" id="1079994"/>
    <lineage>
        <taxon>Bacteria</taxon>
        <taxon>Bacillati</taxon>
        <taxon>Actinomycetota</taxon>
        <taxon>Actinomycetes</taxon>
        <taxon>Micrococcales</taxon>
        <taxon>Microbacteriaceae</taxon>
        <taxon>Leucobacter</taxon>
    </lineage>
</organism>
<evidence type="ECO:0000313" key="2">
    <source>
        <dbReference type="EMBL" id="SDQ12636.1"/>
    </source>
</evidence>
<evidence type="ECO:0000256" key="1">
    <source>
        <dbReference type="SAM" id="Phobius"/>
    </source>
</evidence>
<sequence length="58" mass="6212">MYGGGMRALLLLLLVVWIVVAVIGFVIKGLFWLAVIGIVLFLVTGVIGMLKAKASNRP</sequence>
<protein>
    <submittedName>
        <fullName evidence="2">Uncharacterized protein</fullName>
    </submittedName>
</protein>
<name>A0A1H0YCN1_9MICO</name>
<keyword evidence="1" id="KW-1133">Transmembrane helix</keyword>
<dbReference type="EMBL" id="FNKB01000001">
    <property type="protein sequence ID" value="SDQ12636.1"/>
    <property type="molecule type" value="Genomic_DNA"/>
</dbReference>
<dbReference type="AlphaFoldDB" id="A0A1H0YCN1"/>
<keyword evidence="1" id="KW-0472">Membrane</keyword>
<accession>A0A1H0YCN1</accession>
<keyword evidence="1" id="KW-0812">Transmembrane</keyword>
<evidence type="ECO:0000313" key="3">
    <source>
        <dbReference type="Proteomes" id="UP000182690"/>
    </source>
</evidence>
<gene>
    <name evidence="2" type="ORF">SAMN04488565_0725</name>
</gene>